<dbReference type="RefSeq" id="WP_150683977.1">
    <property type="nucleotide sequence ID" value="NZ_CABPSI010000002.1"/>
</dbReference>
<sequence>MSAFDDYLNAAPPQAAGQSFDAYLAGSGAKPGPENTPVSQAPAPAASPISAGGRFVQGVRDPLDAGAQNLVHSLPSALVDAINSGTRFVNGLPVVGPMTKALGMTPATPEQFDQSIAQNEQQYQARRQASGDTGVDLMRMGGNVVGTAPLAMAAPAAGGGLLATMGSGAALGAANGALTPVTNVSPDNSFGSQKAAQIGLGALTGGIVAPAMNALGRGIIGAGEAAQQRLAQAGVNMTPGQILGGGFARTEDKLTSVPVLGDLIKNAQQRATQSFNRATYNEVLAPIGQTYTGPVGNEGVQAVQQTIGRAYDGALSRMTFRATDPGFQSDITNLASLAQNLPAAQQQTFTNVLRTQIFGKLGPQGQMDGPTLQGAQSELRRIARGYAADPSFDNRQLGQAISEISNAIDNSLPRYNTSTSVQQLQNANAAYANFVRLRTAAASQGAMNNGGIFTGAQLNNAVRANDRSVGKGAVATGNALMQDLSSAGQQVLGSKYPDSGTAGRSMLGLAAGALAGHALLPGAVMVPATVGGAAAALPYTAAGQRLVQALLMNRPAGAQAVGQAVQRFGTPLAPGIGAALSAGLNR</sequence>
<name>A0A5E4ULM3_9BURK</name>
<protein>
    <submittedName>
        <fullName evidence="2">Uncharacterized protein</fullName>
    </submittedName>
</protein>
<proteinExistence type="predicted"/>
<dbReference type="EMBL" id="CABPSI010000002">
    <property type="protein sequence ID" value="VVE00812.1"/>
    <property type="molecule type" value="Genomic_DNA"/>
</dbReference>
<dbReference type="AlphaFoldDB" id="A0A5E4ULM3"/>
<reference evidence="2 3" key="1">
    <citation type="submission" date="2019-08" db="EMBL/GenBank/DDBJ databases">
        <authorList>
            <person name="Peeters C."/>
        </authorList>
    </citation>
    <scope>NUCLEOTIDE SEQUENCE [LARGE SCALE GENOMIC DNA]</scope>
    <source>
        <strain evidence="2 3">LMG 31115</strain>
    </source>
</reference>
<keyword evidence="3" id="KW-1185">Reference proteome</keyword>
<organism evidence="2 3">
    <name type="scientific">Pandoraea iniqua</name>
    <dbReference type="NCBI Taxonomy" id="2508288"/>
    <lineage>
        <taxon>Bacteria</taxon>
        <taxon>Pseudomonadati</taxon>
        <taxon>Pseudomonadota</taxon>
        <taxon>Betaproteobacteria</taxon>
        <taxon>Burkholderiales</taxon>
        <taxon>Burkholderiaceae</taxon>
        <taxon>Pandoraea</taxon>
    </lineage>
</organism>
<accession>A0A5E4ULM3</accession>
<feature type="compositionally biased region" description="Low complexity" evidence="1">
    <location>
        <begin position="39"/>
        <end position="51"/>
    </location>
</feature>
<feature type="region of interest" description="Disordered" evidence="1">
    <location>
        <begin position="23"/>
        <end position="53"/>
    </location>
</feature>
<evidence type="ECO:0000313" key="3">
    <source>
        <dbReference type="Proteomes" id="UP000333828"/>
    </source>
</evidence>
<gene>
    <name evidence="2" type="ORF">PIN31115_02093</name>
</gene>
<evidence type="ECO:0000256" key="1">
    <source>
        <dbReference type="SAM" id="MobiDB-lite"/>
    </source>
</evidence>
<dbReference type="Proteomes" id="UP000333828">
    <property type="component" value="Unassembled WGS sequence"/>
</dbReference>
<evidence type="ECO:0000313" key="2">
    <source>
        <dbReference type="EMBL" id="VVE00812.1"/>
    </source>
</evidence>